<evidence type="ECO:0000256" key="1">
    <source>
        <dbReference type="SAM" id="Phobius"/>
    </source>
</evidence>
<dbReference type="AlphaFoldDB" id="A0A8R1E0D0"/>
<keyword evidence="3" id="KW-1185">Reference proteome</keyword>
<keyword evidence="1" id="KW-1133">Transmembrane helix</keyword>
<reference evidence="3" key="1">
    <citation type="submission" date="2010-08" db="EMBL/GenBank/DDBJ databases">
        <authorList>
            <consortium name="Caenorhabditis japonica Sequencing Consortium"/>
            <person name="Wilson R.K."/>
        </authorList>
    </citation>
    <scope>NUCLEOTIDE SEQUENCE [LARGE SCALE GENOMIC DNA]</scope>
    <source>
        <strain evidence="3">DF5081</strain>
    </source>
</reference>
<accession>A0A8R1E0D0</accession>
<organism evidence="2 3">
    <name type="scientific">Caenorhabditis japonica</name>
    <dbReference type="NCBI Taxonomy" id="281687"/>
    <lineage>
        <taxon>Eukaryota</taxon>
        <taxon>Metazoa</taxon>
        <taxon>Ecdysozoa</taxon>
        <taxon>Nematoda</taxon>
        <taxon>Chromadorea</taxon>
        <taxon>Rhabditida</taxon>
        <taxon>Rhabditina</taxon>
        <taxon>Rhabditomorpha</taxon>
        <taxon>Rhabditoidea</taxon>
        <taxon>Rhabditidae</taxon>
        <taxon>Peloderinae</taxon>
        <taxon>Caenorhabditis</taxon>
    </lineage>
</organism>
<dbReference type="EnsemblMetazoa" id="CJA15589.1">
    <property type="protein sequence ID" value="CJA15589.1"/>
    <property type="gene ID" value="WBGene00134793"/>
</dbReference>
<reference evidence="2" key="2">
    <citation type="submission" date="2022-06" db="UniProtKB">
        <authorList>
            <consortium name="EnsemblMetazoa"/>
        </authorList>
    </citation>
    <scope>IDENTIFICATION</scope>
    <source>
        <strain evidence="2">DF5081</strain>
    </source>
</reference>
<feature type="transmembrane region" description="Helical" evidence="1">
    <location>
        <begin position="68"/>
        <end position="91"/>
    </location>
</feature>
<keyword evidence="1" id="KW-0472">Membrane</keyword>
<sequence length="104" mass="11951">MVSDKKYLVGFPQGSQDFHTLLKDLDSANLEQFLNHGRSLAELKNLLKPVLDVELQVSKAKKVWPESIWPVVVTFFSMLLSCACGPVCYWCRTTIDEVREKTRY</sequence>
<proteinExistence type="predicted"/>
<evidence type="ECO:0000313" key="3">
    <source>
        <dbReference type="Proteomes" id="UP000005237"/>
    </source>
</evidence>
<dbReference type="Proteomes" id="UP000005237">
    <property type="component" value="Unassembled WGS sequence"/>
</dbReference>
<protein>
    <submittedName>
        <fullName evidence="2">Uncharacterized protein</fullName>
    </submittedName>
</protein>
<name>A0A8R1E0D0_CAEJA</name>
<evidence type="ECO:0000313" key="2">
    <source>
        <dbReference type="EnsemblMetazoa" id="CJA15589.1"/>
    </source>
</evidence>
<keyword evidence="1" id="KW-0812">Transmembrane</keyword>